<dbReference type="EMBL" id="JBHTKN010000008">
    <property type="protein sequence ID" value="MFD1043125.1"/>
    <property type="molecule type" value="Genomic_DNA"/>
</dbReference>
<dbReference type="InterPro" id="IPR005498">
    <property type="entry name" value="T4SS_VirB10/TraB/TrbI"/>
</dbReference>
<dbReference type="Proteomes" id="UP001597033">
    <property type="component" value="Unassembled WGS sequence"/>
</dbReference>
<evidence type="ECO:0000256" key="5">
    <source>
        <dbReference type="ARBA" id="ARBA00023136"/>
    </source>
</evidence>
<evidence type="ECO:0000256" key="2">
    <source>
        <dbReference type="ARBA" id="ARBA00010265"/>
    </source>
</evidence>
<evidence type="ECO:0000256" key="7">
    <source>
        <dbReference type="SAM" id="Phobius"/>
    </source>
</evidence>
<dbReference type="Pfam" id="PF03743">
    <property type="entry name" value="TrbI"/>
    <property type="match status" value="1"/>
</dbReference>
<reference evidence="9" key="1">
    <citation type="journal article" date="2019" name="Int. J. Syst. Evol. Microbiol.">
        <title>The Global Catalogue of Microorganisms (GCM) 10K type strain sequencing project: providing services to taxonomists for standard genome sequencing and annotation.</title>
        <authorList>
            <consortium name="The Broad Institute Genomics Platform"/>
            <consortium name="The Broad Institute Genome Sequencing Center for Infectious Disease"/>
            <person name="Wu L."/>
            <person name="Ma J."/>
        </authorList>
    </citation>
    <scope>NUCLEOTIDE SEQUENCE [LARGE SCALE GENOMIC DNA]</scope>
    <source>
        <strain evidence="9">CCUG 55854</strain>
    </source>
</reference>
<keyword evidence="4 7" id="KW-1133">Transmembrane helix</keyword>
<comment type="similarity">
    <text evidence="2">Belongs to the TrbI/VirB10 family.</text>
</comment>
<comment type="subcellular location">
    <subcellularLocation>
        <location evidence="1">Membrane</location>
        <topology evidence="1">Single-pass membrane protein</topology>
    </subcellularLocation>
</comment>
<feature type="region of interest" description="Disordered" evidence="6">
    <location>
        <begin position="47"/>
        <end position="68"/>
    </location>
</feature>
<feature type="region of interest" description="Disordered" evidence="6">
    <location>
        <begin position="183"/>
        <end position="218"/>
    </location>
</feature>
<feature type="compositionally biased region" description="Polar residues" evidence="6">
    <location>
        <begin position="87"/>
        <end position="99"/>
    </location>
</feature>
<organism evidence="8 9">
    <name type="scientific">Pseudoxanthomonas kaohsiungensis</name>
    <dbReference type="NCBI Taxonomy" id="283923"/>
    <lineage>
        <taxon>Bacteria</taxon>
        <taxon>Pseudomonadati</taxon>
        <taxon>Pseudomonadota</taxon>
        <taxon>Gammaproteobacteria</taxon>
        <taxon>Lysobacterales</taxon>
        <taxon>Lysobacteraceae</taxon>
        <taxon>Pseudoxanthomonas</taxon>
    </lineage>
</organism>
<dbReference type="CDD" id="cd16431">
    <property type="entry name" value="IcmE"/>
    <property type="match status" value="1"/>
</dbReference>
<evidence type="ECO:0000256" key="1">
    <source>
        <dbReference type="ARBA" id="ARBA00004167"/>
    </source>
</evidence>
<keyword evidence="5 7" id="KW-0472">Membrane</keyword>
<evidence type="ECO:0000256" key="6">
    <source>
        <dbReference type="SAM" id="MobiDB-lite"/>
    </source>
</evidence>
<keyword evidence="9" id="KW-1185">Reference proteome</keyword>
<evidence type="ECO:0000256" key="4">
    <source>
        <dbReference type="ARBA" id="ARBA00022989"/>
    </source>
</evidence>
<keyword evidence="3 7" id="KW-0812">Transmembrane</keyword>
<accession>A0ABW3LXE2</accession>
<dbReference type="InterPro" id="IPR042217">
    <property type="entry name" value="T4SS_VirB10/TrbI"/>
</dbReference>
<evidence type="ECO:0000256" key="3">
    <source>
        <dbReference type="ARBA" id="ARBA00022692"/>
    </source>
</evidence>
<dbReference type="Gene3D" id="2.40.128.260">
    <property type="entry name" value="Type IV secretion system, VirB10/TraB/TrbI"/>
    <property type="match status" value="1"/>
</dbReference>
<feature type="region of interest" description="Disordered" evidence="6">
    <location>
        <begin position="87"/>
        <end position="109"/>
    </location>
</feature>
<gene>
    <name evidence="8" type="ORF">ACFQ2N_12300</name>
</gene>
<evidence type="ECO:0000313" key="9">
    <source>
        <dbReference type="Proteomes" id="UP001597033"/>
    </source>
</evidence>
<name>A0ABW3LXE2_9GAMM</name>
<evidence type="ECO:0000313" key="8">
    <source>
        <dbReference type="EMBL" id="MFD1043125.1"/>
    </source>
</evidence>
<dbReference type="InterPro" id="IPR049855">
    <property type="entry name" value="DotG/IcmE-like_C"/>
</dbReference>
<comment type="caution">
    <text evidence="8">The sequence shown here is derived from an EMBL/GenBank/DDBJ whole genome shotgun (WGS) entry which is preliminary data.</text>
</comment>
<protein>
    <submittedName>
        <fullName evidence="8">TrbI/VirB10 family protein</fullName>
    </submittedName>
</protein>
<dbReference type="RefSeq" id="WP_162377145.1">
    <property type="nucleotide sequence ID" value="NZ_JBHTKN010000008.1"/>
</dbReference>
<feature type="transmembrane region" description="Helical" evidence="7">
    <location>
        <begin position="21"/>
        <end position="42"/>
    </location>
</feature>
<proteinExistence type="inferred from homology"/>
<sequence>MAQTNSKASNVKKALSNPKTRTLFLGTVGLTVVIIVVLGFILSRKTSSSELTGPSDVGAPPPTVERDYSKATASTAEYDALIAQSNQDQAKQALSSGESSIPVPRGQVDSSIADPLQTAVPSAPEQQSVAPVPMPAPTPAADPSYQAQLAAHQEAIADRQEDMRKQLGRIQGYWANQSHASFTMAKQEQHAPAAGLDGAATSDHAPAPANRQGEADIRAGDMVYGTLDTAINTDEPGPVVATIRQPGPFQGAKLIGQISAGAEAKAVGVQFSSMTVPGEASARTVEAWAVDPSKDYRAALATDVNNHYVSRGLSVFIGSFLSGYADGLLRGGQQENVITTGETVVVQKDAYTDRQLVEIGVGNVGRTASQQLSQGANRKRTIKVAAGIDIGILFLKDAAPQR</sequence>